<feature type="compositionally biased region" description="Low complexity" evidence="1">
    <location>
        <begin position="1083"/>
        <end position="1092"/>
    </location>
</feature>
<feature type="compositionally biased region" description="Polar residues" evidence="1">
    <location>
        <begin position="1635"/>
        <end position="1652"/>
    </location>
</feature>
<evidence type="ECO:0000313" key="2">
    <source>
        <dbReference type="EMBL" id="OXA43760.1"/>
    </source>
</evidence>
<evidence type="ECO:0000256" key="1">
    <source>
        <dbReference type="SAM" id="MobiDB-lite"/>
    </source>
</evidence>
<feature type="compositionally biased region" description="Polar residues" evidence="1">
    <location>
        <begin position="2293"/>
        <end position="2315"/>
    </location>
</feature>
<feature type="region of interest" description="Disordered" evidence="1">
    <location>
        <begin position="1011"/>
        <end position="1096"/>
    </location>
</feature>
<feature type="compositionally biased region" description="Low complexity" evidence="1">
    <location>
        <begin position="439"/>
        <end position="478"/>
    </location>
</feature>
<sequence>MGDLTLEKRDDGCMQPLDLPGLEHLESEKQLNVNLELVKNLASAWQSVKTSLEQNTIVEVKDVLRQLLLYTAYTVLDAKYKNKIENSTKTILTDAIQGVEKFVIDSNLKKVCSALNSICGDPWEYAAFKDAATKELSVQVIDSLWENEGVIFLEARLEVLARGKKLKDASAIFMSKILHILLYKGRTRFILGNDSEENSDFDPYRFTFHNYLEYLEIYALLWSKVEAAFATNILTDLSPSIISEVISMLKQKSTTGSKGRLLPKLWQENTKDILPPLISLVLPPILDRVCEVGHIKSLVTLRLDICIGNNPDPVQRLEEMLDDLSLEKMKTSDNIYALSEVILEKFDHANKDTRRHYVNTFLKAILKDMNVIENLRADTPQDPVKLQEEYFKLSHRFVSLSNYFQDFKNMSRQLKLTAFSLNPTEKLFNELFPSDDESSTTSTSQIGTAPPNAAPCSSNPDDSDAISTPPSPISSFSTEGPAKTGKSENKSQLENPSPEEEEDLQLPETLVDDLNSVSQTSRWGALRSFTKGPEVKRLCTQLLKAGSDFLVKEKELEFVNPNYQKYAHLPVKYDDHDGFERGFYDPNKCPKRIANRKNNNGKIRGNNFVKRRIQNAANINRKVGQLSWKGNHHPPGFKTDLRIAMKNSSINHLTRPSTSSSKQTSRKSLSHSRNEGTNADLAKMLATIKQYVNKNVCDIKNQRNRHQQKNIMKTYEERFCHPARPMPGSYNWIPDPKPSSNSIPSSFTKGESQPVRKVPTRYIPRKTPFHSSTGWQNQDEDALASKLARGFIQEDARQISVRTQVDLLLPEVEESDWMAVEEKRNVDMYSNLNLMSSTVRLNSDEIPVELINLTARYLSLKSEQLRENGQSGDHDVRRTNRSPTTAQMRDKFRKMVFKDDVVSEFQFGLIMEMGLNSKRIEPSRGPSRTIKHQAMLKDATERMKTNLELETYKWKEVLDNAKKDMRTESEISRWPEFLSACNVTGENLTEEQIAFDKYRAEERLSRRSAPAFRCPPVNKKYKTQPELSTPSSVLASSGRRSSVDSRTTPSTHPPSQRGSKRRASSNASRKEQKYLDESDSEDSSSSSSYSTSAHVASNKRRYNYYPDRVIYRAIIAMLRGKTMKDAAEMNGIGRSALCKRLHVMKIREKGQLIIPPHLLEAMNVDAEGNSFSSDVPSDKRRKAYSEADLHEAIRLVIFRNFSCKSAQLKTGVPAPTVQFYCKNIKQGPYNDRNLLANGNPDDKLLEASLARNARSLEESDEDFLPALKMFGKGKITLQRAAILAGISFEKLVAIVDRFKVNSPLRKPGPKMSLDVDKRSPSPSHDQTSQQESSSTQSSDVSLLDNAIKIAPVPATPAATDAPVPATSVATLAPTSGPEIPPPMEKPKEKPRTTVNLQMLYNPIFRQSAESISGKPLAIPSTRPKKEILDDSTGEIKIVDDTGDDPALDKIIATLPPWSDEEVVVEKKKEINISLEDKNEKGSDVILVDTLEKKTVGQEEDLSQTKVIYHSVIGDPTPQKIVFKNNLKCRIYLNRQEVQAYIDKHPSTSSSSNYSLSPSLPSPEIKVMESIMESSSTATTEVKRSRRIHSMPKIVFKSGIPTRIAELNGAHPIDKDPTINGVIVSSSNKRKPEEVTVQQQQNGDSSSSTTINTCKKRRVDKEKENLLPVSASIAAAVAAVVTTTREPTISPATVLDSKIRKEANGKVQNVARKRTKRPQRRRRISSSSSSSHSMSGKDLGESANILPADEGRKSPDDDDFDDFEDESSDEDKDSDPDYVPDEMDLSKMNNKAQRNVFEPVLSSQTKPVECTPPPQDLNFINIISNPNTVCSLRMPSSSELRTLNFPLPVINIRTSHHTPLIIANNTNKTNQPPPRVFSTPTHPVLTHNMNIFQGPVEEAEEFTPPVVNKRRPTKKAKTTTTTTTNGNNLPTQTKPLTCDGIRSKTTYLAKNCTVKKVPQARREDPLLEVINLSDSDDEAEVQPQIIHQNGMGIESIHPSILTRNQEAIFSDHQSFSFQEIPSCDYRIVPDNDDDDDNDGVREILITGSQQQQQSVEIGGPIVCGIDSTEIISLMTAQQVETRKNFASIEDELFCEFRDKNSSDANVETRMSSYPSSAKPSSRQTSETDVSEISTFSSSSNNSPHQSEGELESGKQYTNVLNNYLPQLHNNEFYENAEINRREGLSTNQQEGDNLVASNSEKHVEMRKPDPTPSANRMENRTQLSQTSGEDKPEEIIRQAPAHEVSSPFQDNRQSPQSTRSVSPPIESNATPNISADPIESELSFLFEEKEETLTAVNPPSSPTPQQLQNYDTSPANNMEPVVSPLEAVCQTSSLGSPPIPILEPETNQTPAIGECDDCPPSLELSKYEP</sequence>
<feature type="compositionally biased region" description="Low complexity" evidence="1">
    <location>
        <begin position="2110"/>
        <end position="2120"/>
    </location>
</feature>
<reference evidence="2 3" key="1">
    <citation type="submission" date="2015-12" db="EMBL/GenBank/DDBJ databases">
        <title>The genome of Folsomia candida.</title>
        <authorList>
            <person name="Faddeeva A."/>
            <person name="Derks M.F."/>
            <person name="Anvar Y."/>
            <person name="Smit S."/>
            <person name="Van Straalen N."/>
            <person name="Roelofs D."/>
        </authorList>
    </citation>
    <scope>NUCLEOTIDE SEQUENCE [LARGE SCALE GENOMIC DNA]</scope>
    <source>
        <strain evidence="2 3">VU population</strain>
        <tissue evidence="2">Whole body</tissue>
    </source>
</reference>
<dbReference type="Proteomes" id="UP000198287">
    <property type="component" value="Unassembled WGS sequence"/>
</dbReference>
<feature type="compositionally biased region" description="Basic residues" evidence="1">
    <location>
        <begin position="1907"/>
        <end position="1916"/>
    </location>
</feature>
<organism evidence="2 3">
    <name type="scientific">Folsomia candida</name>
    <name type="common">Springtail</name>
    <dbReference type="NCBI Taxonomy" id="158441"/>
    <lineage>
        <taxon>Eukaryota</taxon>
        <taxon>Metazoa</taxon>
        <taxon>Ecdysozoa</taxon>
        <taxon>Arthropoda</taxon>
        <taxon>Hexapoda</taxon>
        <taxon>Collembola</taxon>
        <taxon>Entomobryomorpha</taxon>
        <taxon>Isotomoidea</taxon>
        <taxon>Isotomidae</taxon>
        <taxon>Proisotominae</taxon>
        <taxon>Folsomia</taxon>
    </lineage>
</organism>
<feature type="compositionally biased region" description="Low complexity" evidence="1">
    <location>
        <begin position="1724"/>
        <end position="1736"/>
    </location>
</feature>
<name>A0A226DF49_FOLCA</name>
<evidence type="ECO:0000313" key="3">
    <source>
        <dbReference type="Proteomes" id="UP000198287"/>
    </source>
</evidence>
<feature type="compositionally biased region" description="Polar residues" evidence="1">
    <location>
        <begin position="1044"/>
        <end position="1056"/>
    </location>
</feature>
<feature type="compositionally biased region" description="Basic residues" evidence="1">
    <location>
        <begin position="1710"/>
        <end position="1723"/>
    </location>
</feature>
<dbReference type="PANTHER" id="PTHR24216">
    <property type="entry name" value="PAXILLIN-RELATED"/>
    <property type="match status" value="1"/>
</dbReference>
<feature type="compositionally biased region" description="Low complexity" evidence="1">
    <location>
        <begin position="2129"/>
        <end position="2144"/>
    </location>
</feature>
<feature type="compositionally biased region" description="Acidic residues" evidence="1">
    <location>
        <begin position="1755"/>
        <end position="1782"/>
    </location>
</feature>
<feature type="region of interest" description="Disordered" evidence="1">
    <location>
        <begin position="2290"/>
        <end position="2318"/>
    </location>
</feature>
<protein>
    <submittedName>
        <fullName evidence="2">Uncharacterized protein</fullName>
    </submittedName>
</protein>
<feature type="region of interest" description="Disordered" evidence="1">
    <location>
        <begin position="1368"/>
        <end position="1389"/>
    </location>
</feature>
<dbReference type="PANTHER" id="PTHR24216:SF65">
    <property type="entry name" value="PAXILLIN-LIKE PROTEIN 1"/>
    <property type="match status" value="1"/>
</dbReference>
<dbReference type="EMBL" id="LNIX01000021">
    <property type="protein sequence ID" value="OXA43760.1"/>
    <property type="molecule type" value="Genomic_DNA"/>
</dbReference>
<feature type="region of interest" description="Disordered" evidence="1">
    <location>
        <begin position="2102"/>
        <end position="2151"/>
    </location>
</feature>
<feature type="compositionally biased region" description="Polar residues" evidence="1">
    <location>
        <begin position="2211"/>
        <end position="2226"/>
    </location>
</feature>
<feature type="compositionally biased region" description="Basic and acidic residues" evidence="1">
    <location>
        <begin position="2198"/>
        <end position="2208"/>
    </location>
</feature>
<gene>
    <name evidence="2" type="ORF">Fcan01_21696</name>
</gene>
<feature type="region of interest" description="Disordered" evidence="1">
    <location>
        <begin position="650"/>
        <end position="678"/>
    </location>
</feature>
<feature type="region of interest" description="Disordered" evidence="1">
    <location>
        <begin position="1695"/>
        <end position="1782"/>
    </location>
</feature>
<feature type="region of interest" description="Disordered" evidence="1">
    <location>
        <begin position="1303"/>
        <end position="1340"/>
    </location>
</feature>
<feature type="region of interest" description="Disordered" evidence="1">
    <location>
        <begin position="1900"/>
        <end position="1936"/>
    </location>
</feature>
<proteinExistence type="predicted"/>
<feature type="region of interest" description="Disordered" evidence="1">
    <location>
        <begin position="2331"/>
        <end position="2368"/>
    </location>
</feature>
<feature type="compositionally biased region" description="Polar residues" evidence="1">
    <location>
        <begin position="1924"/>
        <end position="1934"/>
    </location>
</feature>
<feature type="compositionally biased region" description="Low complexity" evidence="1">
    <location>
        <begin position="1323"/>
        <end position="1340"/>
    </location>
</feature>
<dbReference type="OrthoDB" id="6427254at2759"/>
<comment type="caution">
    <text evidence="2">The sequence shown here is derived from an EMBL/GenBank/DDBJ whole genome shotgun (WGS) entry which is preliminary data.</text>
</comment>
<feature type="compositionally biased region" description="Polar residues" evidence="1">
    <location>
        <begin position="2245"/>
        <end position="2272"/>
    </location>
</feature>
<feature type="region of interest" description="Disordered" evidence="1">
    <location>
        <begin position="2194"/>
        <end position="2275"/>
    </location>
</feature>
<feature type="region of interest" description="Disordered" evidence="1">
    <location>
        <begin position="430"/>
        <end position="505"/>
    </location>
</feature>
<accession>A0A226DF49</accession>
<feature type="compositionally biased region" description="Low complexity" evidence="1">
    <location>
        <begin position="1031"/>
        <end position="1040"/>
    </location>
</feature>
<feature type="region of interest" description="Disordered" evidence="1">
    <location>
        <begin position="1616"/>
        <end position="1656"/>
    </location>
</feature>
<keyword evidence="3" id="KW-1185">Reference proteome</keyword>